<comment type="caution">
    <text evidence="1">The sequence shown here is derived from an EMBL/GenBank/DDBJ whole genome shotgun (WGS) entry which is preliminary data.</text>
</comment>
<dbReference type="AlphaFoldDB" id="A0A9D1HPE6"/>
<sequence>MLGVYLEIGDEPLQIKKRLTSLGRRIKEICRIGHDHIQYVLDEGQETHLETISYDDLNGVRLGYRRSAGKGDRIFYHIRIDFDLKDRQNVSMVCQKALPYLGEMEKIMEDHRIRIDDSLGILDFCKGNTSYRRFRHWLESKEAQDT</sequence>
<organism evidence="1 2">
    <name type="scientific">Candidatus Fimiplasma intestinipullorum</name>
    <dbReference type="NCBI Taxonomy" id="2840825"/>
    <lineage>
        <taxon>Bacteria</taxon>
        <taxon>Bacillati</taxon>
        <taxon>Bacillota</taxon>
        <taxon>Clostridia</taxon>
        <taxon>Eubacteriales</taxon>
        <taxon>Candidatus Fimiplasma</taxon>
    </lineage>
</organism>
<dbReference type="Proteomes" id="UP000824175">
    <property type="component" value="Unassembled WGS sequence"/>
</dbReference>
<proteinExistence type="predicted"/>
<evidence type="ECO:0000313" key="1">
    <source>
        <dbReference type="EMBL" id="HIU13477.1"/>
    </source>
</evidence>
<protein>
    <submittedName>
        <fullName evidence="1">Uncharacterized protein</fullName>
    </submittedName>
</protein>
<name>A0A9D1HPE6_9FIRM</name>
<reference evidence="1" key="1">
    <citation type="submission" date="2020-10" db="EMBL/GenBank/DDBJ databases">
        <authorList>
            <person name="Gilroy R."/>
        </authorList>
    </citation>
    <scope>NUCLEOTIDE SEQUENCE</scope>
    <source>
        <strain evidence="1">CHK195-11698</strain>
    </source>
</reference>
<accession>A0A9D1HPE6</accession>
<reference evidence="1" key="2">
    <citation type="journal article" date="2021" name="PeerJ">
        <title>Extensive microbial diversity within the chicken gut microbiome revealed by metagenomics and culture.</title>
        <authorList>
            <person name="Gilroy R."/>
            <person name="Ravi A."/>
            <person name="Getino M."/>
            <person name="Pursley I."/>
            <person name="Horton D.L."/>
            <person name="Alikhan N.F."/>
            <person name="Baker D."/>
            <person name="Gharbi K."/>
            <person name="Hall N."/>
            <person name="Watson M."/>
            <person name="Adriaenssens E.M."/>
            <person name="Foster-Nyarko E."/>
            <person name="Jarju S."/>
            <person name="Secka A."/>
            <person name="Antonio M."/>
            <person name="Oren A."/>
            <person name="Chaudhuri R.R."/>
            <person name="La Ragione R."/>
            <person name="Hildebrand F."/>
            <person name="Pallen M.J."/>
        </authorList>
    </citation>
    <scope>NUCLEOTIDE SEQUENCE</scope>
    <source>
        <strain evidence="1">CHK195-11698</strain>
    </source>
</reference>
<dbReference type="EMBL" id="DVMJ01000046">
    <property type="protein sequence ID" value="HIU13477.1"/>
    <property type="molecule type" value="Genomic_DNA"/>
</dbReference>
<evidence type="ECO:0000313" key="2">
    <source>
        <dbReference type="Proteomes" id="UP000824175"/>
    </source>
</evidence>
<gene>
    <name evidence="1" type="ORF">IAD15_05350</name>
</gene>